<organism evidence="1">
    <name type="scientific">Rhizophora mucronata</name>
    <name type="common">Asiatic mangrove</name>
    <dbReference type="NCBI Taxonomy" id="61149"/>
    <lineage>
        <taxon>Eukaryota</taxon>
        <taxon>Viridiplantae</taxon>
        <taxon>Streptophyta</taxon>
        <taxon>Embryophyta</taxon>
        <taxon>Tracheophyta</taxon>
        <taxon>Spermatophyta</taxon>
        <taxon>Magnoliopsida</taxon>
        <taxon>eudicotyledons</taxon>
        <taxon>Gunneridae</taxon>
        <taxon>Pentapetalae</taxon>
        <taxon>rosids</taxon>
        <taxon>fabids</taxon>
        <taxon>Malpighiales</taxon>
        <taxon>Rhizophoraceae</taxon>
        <taxon>Rhizophora</taxon>
    </lineage>
</organism>
<proteinExistence type="predicted"/>
<sequence length="61" mass="6988">MVFTFKNHLEGAQKCSHSMIYGFLNPQDNRKTLTCMSVSMFKSSLSFSFLSERGVTMFILL</sequence>
<name>A0A2P2J4E7_RHIMU</name>
<dbReference type="EMBL" id="GGEC01007832">
    <property type="protein sequence ID" value="MBW88315.1"/>
    <property type="molecule type" value="Transcribed_RNA"/>
</dbReference>
<reference evidence="1" key="1">
    <citation type="submission" date="2018-02" db="EMBL/GenBank/DDBJ databases">
        <title>Rhizophora mucronata_Transcriptome.</title>
        <authorList>
            <person name="Meera S.P."/>
            <person name="Sreeshan A."/>
            <person name="Augustine A."/>
        </authorList>
    </citation>
    <scope>NUCLEOTIDE SEQUENCE</scope>
    <source>
        <tissue evidence="1">Leaf</tissue>
    </source>
</reference>
<accession>A0A2P2J4E7</accession>
<dbReference type="AlphaFoldDB" id="A0A2P2J4E7"/>
<evidence type="ECO:0000313" key="1">
    <source>
        <dbReference type="EMBL" id="MBW88315.1"/>
    </source>
</evidence>
<protein>
    <submittedName>
        <fullName evidence="1">Uncharacterized protein</fullName>
    </submittedName>
</protein>